<proteinExistence type="predicted"/>
<dbReference type="Proteomes" id="UP000677082">
    <property type="component" value="Unassembled WGS sequence"/>
</dbReference>
<evidence type="ECO:0000313" key="1">
    <source>
        <dbReference type="EMBL" id="GIM90286.1"/>
    </source>
</evidence>
<name>A0A919T901_9ACTN</name>
<comment type="caution">
    <text evidence="1">The sequence shown here is derived from an EMBL/GenBank/DDBJ whole genome shotgun (WGS) entry which is preliminary data.</text>
</comment>
<dbReference type="AlphaFoldDB" id="A0A919T901"/>
<dbReference type="EMBL" id="BOQN01000025">
    <property type="protein sequence ID" value="GIM90286.1"/>
    <property type="molecule type" value="Genomic_DNA"/>
</dbReference>
<organism evidence="1 2">
    <name type="scientific">Paractinoplanes toevensis</name>
    <dbReference type="NCBI Taxonomy" id="571911"/>
    <lineage>
        <taxon>Bacteria</taxon>
        <taxon>Bacillati</taxon>
        <taxon>Actinomycetota</taxon>
        <taxon>Actinomycetes</taxon>
        <taxon>Micromonosporales</taxon>
        <taxon>Micromonosporaceae</taxon>
        <taxon>Paractinoplanes</taxon>
    </lineage>
</organism>
<accession>A0A919T901</accession>
<reference evidence="1 2" key="1">
    <citation type="submission" date="2021-03" db="EMBL/GenBank/DDBJ databases">
        <title>Whole genome shotgun sequence of Actinoplanes toevensis NBRC 105298.</title>
        <authorList>
            <person name="Komaki H."/>
            <person name="Tamura T."/>
        </authorList>
    </citation>
    <scope>NUCLEOTIDE SEQUENCE [LARGE SCALE GENOMIC DNA]</scope>
    <source>
        <strain evidence="1 2">NBRC 105298</strain>
    </source>
</reference>
<evidence type="ECO:0000313" key="2">
    <source>
        <dbReference type="Proteomes" id="UP000677082"/>
    </source>
</evidence>
<sequence>MAGISVAAAIVVVALCAGALSVISTVDGVRDRASDARDTRVLRETDCLDLEGRLNRLVPPGATGSPAARATAIRDENLAVRLYLDQLDNQRDEDAWRQLLDARTVFADALDRQDKSRTPAFYVAPRTTDGLVVTDLLVQWSPAPCAGPVRRLAVPEL</sequence>
<protein>
    <submittedName>
        <fullName evidence="1">Uncharacterized protein</fullName>
    </submittedName>
</protein>
<gene>
    <name evidence="1" type="ORF">Ato02nite_020790</name>
</gene>
<keyword evidence="2" id="KW-1185">Reference proteome</keyword>